<dbReference type="Proteomes" id="UP001549307">
    <property type="component" value="Unassembled WGS sequence"/>
</dbReference>
<dbReference type="EMBL" id="JBEPSN010000003">
    <property type="protein sequence ID" value="MET4539806.1"/>
    <property type="molecule type" value="Genomic_DNA"/>
</dbReference>
<evidence type="ECO:0000313" key="3">
    <source>
        <dbReference type="Proteomes" id="UP001549307"/>
    </source>
</evidence>
<keyword evidence="3" id="KW-1185">Reference proteome</keyword>
<keyword evidence="1" id="KW-0732">Signal</keyword>
<sequence>MGKFAKMAAVGALAFGAVALVPLSAQASTGVGTAAEGQVSTAAAACGFLGTSYWIAGQTSAYNHCGTGKVLVRLDYNVGDGTRCLNPGVTDGITSPLWNPIINIYAIGTC</sequence>
<dbReference type="Pfam" id="PF19882">
    <property type="entry name" value="DUF6355"/>
    <property type="match status" value="1"/>
</dbReference>
<feature type="chain" id="PRO_5046278129" description="Secreted protein" evidence="1">
    <location>
        <begin position="28"/>
        <end position="110"/>
    </location>
</feature>
<gene>
    <name evidence="2" type="ORF">ABIE37_001580</name>
</gene>
<evidence type="ECO:0008006" key="4">
    <source>
        <dbReference type="Google" id="ProtNLM"/>
    </source>
</evidence>
<dbReference type="InterPro" id="IPR045935">
    <property type="entry name" value="DUF6355"/>
</dbReference>
<comment type="caution">
    <text evidence="2">The sequence shown here is derived from an EMBL/GenBank/DDBJ whole genome shotgun (WGS) entry which is preliminary data.</text>
</comment>
<reference evidence="2 3" key="1">
    <citation type="submission" date="2024-06" db="EMBL/GenBank/DDBJ databases">
        <title>Sorghum-associated microbial communities from plants grown in Nebraska, USA.</title>
        <authorList>
            <person name="Schachtman D."/>
        </authorList>
    </citation>
    <scope>NUCLEOTIDE SEQUENCE [LARGE SCALE GENOMIC DNA]</scope>
    <source>
        <strain evidence="2 3">3552</strain>
    </source>
</reference>
<proteinExistence type="predicted"/>
<accession>A0ABV2P4X0</accession>
<evidence type="ECO:0000256" key="1">
    <source>
        <dbReference type="SAM" id="SignalP"/>
    </source>
</evidence>
<protein>
    <recommendedName>
        <fullName evidence="4">Secreted protein</fullName>
    </recommendedName>
</protein>
<feature type="signal peptide" evidence="1">
    <location>
        <begin position="1"/>
        <end position="27"/>
    </location>
</feature>
<organism evidence="2 3">
    <name type="scientific">Arthrobacter bambusae</name>
    <dbReference type="NCBI Taxonomy" id="1338426"/>
    <lineage>
        <taxon>Bacteria</taxon>
        <taxon>Bacillati</taxon>
        <taxon>Actinomycetota</taxon>
        <taxon>Actinomycetes</taxon>
        <taxon>Micrococcales</taxon>
        <taxon>Micrococcaceae</taxon>
        <taxon>Arthrobacter</taxon>
    </lineage>
</organism>
<evidence type="ECO:0000313" key="2">
    <source>
        <dbReference type="EMBL" id="MET4539806.1"/>
    </source>
</evidence>
<name>A0ABV2P4X0_9MICC</name>